<dbReference type="OrthoDB" id="103819at2759"/>
<dbReference type="GO" id="GO:0006351">
    <property type="term" value="P:DNA-templated transcription"/>
    <property type="evidence" value="ECO:0007669"/>
    <property type="project" value="InterPro"/>
</dbReference>
<dbReference type="GO" id="GO:0003700">
    <property type="term" value="F:DNA-binding transcription factor activity"/>
    <property type="evidence" value="ECO:0007669"/>
    <property type="project" value="InterPro"/>
</dbReference>
<dbReference type="InterPro" id="IPR007219">
    <property type="entry name" value="XnlR_reg_dom"/>
</dbReference>
<dbReference type="InterPro" id="IPR050987">
    <property type="entry name" value="AtrR-like"/>
</dbReference>
<dbReference type="SMART" id="SM00906">
    <property type="entry name" value="Fungal_trans"/>
    <property type="match status" value="1"/>
</dbReference>
<keyword evidence="1" id="KW-0539">Nucleus</keyword>
<dbReference type="Proteomes" id="UP000754883">
    <property type="component" value="Unassembled WGS sequence"/>
</dbReference>
<sequence length="283" mass="31777">MAADQGGVTWAVFSLMLGSRNLSDMCLKIYFSDDYSVAEYIIFNTVLYFLCPVSDELQDKFSDARYLYAENIKSALTTLSLYINPTKDMVLALVLGAVFSIETSNPHQACVLITAAYQAAQALGYHTRQGGTTEGRVDLSNSGVIFWVIYCLEKSLSLRLGRCSIIQRYDISLPLPGDDQASPTAIMRYCKVTIQLSDLSARVYSSLYSLQSLNDTDQVRISKALELYEELKGIKRERESIKASRLMNPLNNVPLSLLPPKRTLLILKQHHTPNPWPKKETQE</sequence>
<dbReference type="PANTHER" id="PTHR46910">
    <property type="entry name" value="TRANSCRIPTION FACTOR PDR1"/>
    <property type="match status" value="1"/>
</dbReference>
<reference evidence="4" key="1">
    <citation type="submission" date="2019-06" db="EMBL/GenBank/DDBJ databases">
        <authorList>
            <person name="Broberg M."/>
        </authorList>
    </citation>
    <scope>NUCLEOTIDE SEQUENCE [LARGE SCALE GENOMIC DNA]</scope>
</reference>
<comment type="caution">
    <text evidence="3">The sequence shown here is derived from an EMBL/GenBank/DDBJ whole genome shotgun (WGS) entry which is preliminary data.</text>
</comment>
<evidence type="ECO:0000313" key="3">
    <source>
        <dbReference type="EMBL" id="CAH0004377.1"/>
    </source>
</evidence>
<protein>
    <recommendedName>
        <fullName evidence="2">Xylanolytic transcriptional activator regulatory domain-containing protein</fullName>
    </recommendedName>
</protein>
<organism evidence="3 4">
    <name type="scientific">Clonostachys byssicola</name>
    <dbReference type="NCBI Taxonomy" id="160290"/>
    <lineage>
        <taxon>Eukaryota</taxon>
        <taxon>Fungi</taxon>
        <taxon>Dikarya</taxon>
        <taxon>Ascomycota</taxon>
        <taxon>Pezizomycotina</taxon>
        <taxon>Sordariomycetes</taxon>
        <taxon>Hypocreomycetidae</taxon>
        <taxon>Hypocreales</taxon>
        <taxon>Bionectriaceae</taxon>
        <taxon>Clonostachys</taxon>
    </lineage>
</organism>
<reference evidence="3 4" key="2">
    <citation type="submission" date="2021-10" db="EMBL/GenBank/DDBJ databases">
        <authorList>
            <person name="Piombo E."/>
        </authorList>
    </citation>
    <scope>NUCLEOTIDE SEQUENCE [LARGE SCALE GENOMIC DNA]</scope>
</reference>
<evidence type="ECO:0000259" key="2">
    <source>
        <dbReference type="SMART" id="SM00906"/>
    </source>
</evidence>
<dbReference type="Pfam" id="PF04082">
    <property type="entry name" value="Fungal_trans"/>
    <property type="match status" value="1"/>
</dbReference>
<dbReference type="EMBL" id="CABFNO020001566">
    <property type="protein sequence ID" value="CAH0004377.1"/>
    <property type="molecule type" value="Genomic_DNA"/>
</dbReference>
<accession>A0A9N9UYX1</accession>
<dbReference type="PANTHER" id="PTHR46910:SF5">
    <property type="entry name" value="ZN(II)2CYS6 TRANSCRIPTION FACTOR (EUROFUNG)"/>
    <property type="match status" value="1"/>
</dbReference>
<name>A0A9N9UYX1_9HYPO</name>
<dbReference type="AlphaFoldDB" id="A0A9N9UYX1"/>
<evidence type="ECO:0000256" key="1">
    <source>
        <dbReference type="ARBA" id="ARBA00023242"/>
    </source>
</evidence>
<dbReference type="CDD" id="cd12148">
    <property type="entry name" value="fungal_TF_MHR"/>
    <property type="match status" value="1"/>
</dbReference>
<gene>
    <name evidence="3" type="ORF">CBYS24578_00011918</name>
</gene>
<feature type="domain" description="Xylanolytic transcriptional activator regulatory" evidence="2">
    <location>
        <begin position="109"/>
        <end position="182"/>
    </location>
</feature>
<proteinExistence type="predicted"/>
<evidence type="ECO:0000313" key="4">
    <source>
        <dbReference type="Proteomes" id="UP000754883"/>
    </source>
</evidence>
<keyword evidence="4" id="KW-1185">Reference proteome</keyword>
<dbReference type="GO" id="GO:0008270">
    <property type="term" value="F:zinc ion binding"/>
    <property type="evidence" value="ECO:0007669"/>
    <property type="project" value="InterPro"/>
</dbReference>
<dbReference type="GO" id="GO:0003677">
    <property type="term" value="F:DNA binding"/>
    <property type="evidence" value="ECO:0007669"/>
    <property type="project" value="InterPro"/>
</dbReference>